<dbReference type="GO" id="GO:0004040">
    <property type="term" value="F:amidase activity"/>
    <property type="evidence" value="ECO:0007669"/>
    <property type="project" value="UniProtKB-EC"/>
</dbReference>
<dbReference type="EMBL" id="CP042430">
    <property type="protein sequence ID" value="QEC48179.1"/>
    <property type="molecule type" value="Genomic_DNA"/>
</dbReference>
<keyword evidence="3" id="KW-0378">Hydrolase</keyword>
<dbReference type="OrthoDB" id="5175573at2"/>
<dbReference type="EC" id="3.5.1.4" evidence="3"/>
<dbReference type="RefSeq" id="WP_146919432.1">
    <property type="nucleotide sequence ID" value="NZ_CP042430.1"/>
</dbReference>
<name>A0A5B8U4X4_9ACTN</name>
<dbReference type="Pfam" id="PF01425">
    <property type="entry name" value="Amidase"/>
    <property type="match status" value="1"/>
</dbReference>
<dbReference type="Proteomes" id="UP000321805">
    <property type="component" value="Chromosome"/>
</dbReference>
<feature type="domain" description="Amidase" evidence="2">
    <location>
        <begin position="27"/>
        <end position="444"/>
    </location>
</feature>
<dbReference type="NCBIfam" id="NF009119">
    <property type="entry name" value="PRK12470.1"/>
    <property type="match status" value="1"/>
</dbReference>
<dbReference type="Gene3D" id="3.90.1300.10">
    <property type="entry name" value="Amidase signature (AS) domain"/>
    <property type="match status" value="1"/>
</dbReference>
<dbReference type="InterPro" id="IPR000120">
    <property type="entry name" value="Amidase"/>
</dbReference>
<organism evidence="3 4">
    <name type="scientific">Baekduia soli</name>
    <dbReference type="NCBI Taxonomy" id="496014"/>
    <lineage>
        <taxon>Bacteria</taxon>
        <taxon>Bacillati</taxon>
        <taxon>Actinomycetota</taxon>
        <taxon>Thermoleophilia</taxon>
        <taxon>Solirubrobacterales</taxon>
        <taxon>Baekduiaceae</taxon>
        <taxon>Baekduia</taxon>
    </lineage>
</organism>
<evidence type="ECO:0000259" key="2">
    <source>
        <dbReference type="Pfam" id="PF01425"/>
    </source>
</evidence>
<evidence type="ECO:0000313" key="3">
    <source>
        <dbReference type="EMBL" id="QEC48179.1"/>
    </source>
</evidence>
<accession>A0A5B8U4X4</accession>
<dbReference type="SUPFAM" id="SSF75304">
    <property type="entry name" value="Amidase signature (AS) enzymes"/>
    <property type="match status" value="1"/>
</dbReference>
<evidence type="ECO:0000313" key="4">
    <source>
        <dbReference type="Proteomes" id="UP000321805"/>
    </source>
</evidence>
<keyword evidence="4" id="KW-1185">Reference proteome</keyword>
<evidence type="ECO:0000256" key="1">
    <source>
        <dbReference type="ARBA" id="ARBA00009199"/>
    </source>
</evidence>
<dbReference type="PANTHER" id="PTHR11895:SF7">
    <property type="entry name" value="GLUTAMYL-TRNA(GLN) AMIDOTRANSFERASE SUBUNIT A, MITOCHONDRIAL"/>
    <property type="match status" value="1"/>
</dbReference>
<proteinExistence type="inferred from homology"/>
<reference evidence="3 4" key="1">
    <citation type="journal article" date="2018" name="J. Microbiol.">
        <title>Baekduia soli gen. nov., sp. nov., a novel bacterium isolated from the soil of Baekdu Mountain and proposal of a novel family name, Baekduiaceae fam. nov.</title>
        <authorList>
            <person name="An D.S."/>
            <person name="Siddiqi M.Z."/>
            <person name="Kim K.H."/>
            <person name="Yu H.S."/>
            <person name="Im W.T."/>
        </authorList>
    </citation>
    <scope>NUCLEOTIDE SEQUENCE [LARGE SCALE GENOMIC DNA]</scope>
    <source>
        <strain evidence="3 4">BR7-21</strain>
    </source>
</reference>
<dbReference type="PANTHER" id="PTHR11895">
    <property type="entry name" value="TRANSAMIDASE"/>
    <property type="match status" value="1"/>
</dbReference>
<dbReference type="InterPro" id="IPR036928">
    <property type="entry name" value="AS_sf"/>
</dbReference>
<dbReference type="InterPro" id="IPR023631">
    <property type="entry name" value="Amidase_dom"/>
</dbReference>
<gene>
    <name evidence="3" type="ORF">FSW04_11770</name>
</gene>
<protein>
    <submittedName>
        <fullName evidence="3">Amidase</fullName>
        <ecNumber evidence="3">3.5.1.4</ecNumber>
    </submittedName>
</protein>
<dbReference type="AlphaFoldDB" id="A0A5B8U4X4"/>
<dbReference type="KEGG" id="bsol:FSW04_11770"/>
<comment type="similarity">
    <text evidence="1">Belongs to the amidase family.</text>
</comment>
<sequence length="465" mass="48692">MDATDLAFAGAAEQARLIHAGEVSARELTEVVLTRIERLDARLNAYRVVLAEHALAQADQADARRSAGDRRPLLGVPVAVKDDIDLAGESTAWGTAAHAGPVARDAEVVARLRGAGAILVGKTHVPELTMLPATDSTTFGSTRNPWDLARTPGGSSGGSAAAAAAALCGVALGSDGAGSIRNPSAWTGLFGHKPTRDLVPIGPHDDAWQGLSVNGPLARTVADAALFLDATTAGGPEGGFAAAIAEERAPARLRVAVSTKAPPGALPRLGREERGAVHATAELLRGLGHEVSERDPDYPASLWASTSTRVLRGLADDVRAAMPHPELLERRTRRVAAVGAALPERLVRWSRAVEAEQARRLDRLWDDVDVLLTPAAVDGPYEAGTFGRLGAVTYMARGAERLTWMPVWNVTGQPACAVPSGTDDDGLPVGVQLIGRRGTDAVLLALAAQIERARPWARRRPPVAA</sequence>